<organism evidence="1 2">
    <name type="scientific">Piscibacillus salipiscarius</name>
    <dbReference type="NCBI Taxonomy" id="299480"/>
    <lineage>
        <taxon>Bacteria</taxon>
        <taxon>Bacillati</taxon>
        <taxon>Bacillota</taxon>
        <taxon>Bacilli</taxon>
        <taxon>Bacillales</taxon>
        <taxon>Bacillaceae</taxon>
        <taxon>Piscibacillus</taxon>
    </lineage>
</organism>
<accession>A0ABW5Q5W0</accession>
<name>A0ABW5Q5W0_9BACI</name>
<comment type="caution">
    <text evidence="1">The sequence shown here is derived from an EMBL/GenBank/DDBJ whole genome shotgun (WGS) entry which is preliminary data.</text>
</comment>
<dbReference type="Proteomes" id="UP001597452">
    <property type="component" value="Unassembled WGS sequence"/>
</dbReference>
<reference evidence="2" key="1">
    <citation type="journal article" date="2019" name="Int. J. Syst. Evol. Microbiol.">
        <title>The Global Catalogue of Microorganisms (GCM) 10K type strain sequencing project: providing services to taxonomists for standard genome sequencing and annotation.</title>
        <authorList>
            <consortium name="The Broad Institute Genomics Platform"/>
            <consortium name="The Broad Institute Genome Sequencing Center for Infectious Disease"/>
            <person name="Wu L."/>
            <person name="Ma J."/>
        </authorList>
    </citation>
    <scope>NUCLEOTIDE SEQUENCE [LARGE SCALE GENOMIC DNA]</scope>
    <source>
        <strain evidence="2">TISTR 1571</strain>
    </source>
</reference>
<proteinExistence type="predicted"/>
<evidence type="ECO:0000313" key="1">
    <source>
        <dbReference type="EMBL" id="MFD2637273.1"/>
    </source>
</evidence>
<keyword evidence="2" id="KW-1185">Reference proteome</keyword>
<sequence length="174" mass="20215">MENLPSVDLGLMAEHLAAHEGVINKLFLYESITTLPKLKELLQLQISIMMSHVDVMLKLIDSDNKQSVNVPPLTTYEDVTFQHHFQPLNDYTNKWVTLEAHNTAKCMSEQNYISSLNMKNPNVKKAHSDMALQQAHIQKLYNELISIMNWSFVPHSTIETQYQTYQFYSEVYHE</sequence>
<gene>
    <name evidence="1" type="ORF">ACFSW4_00025</name>
</gene>
<dbReference type="RefSeq" id="WP_377326637.1">
    <property type="nucleotide sequence ID" value="NZ_JBHUMZ010000001.1"/>
</dbReference>
<protein>
    <recommendedName>
        <fullName evidence="3">Spore coat protein</fullName>
    </recommendedName>
</protein>
<evidence type="ECO:0000313" key="2">
    <source>
        <dbReference type="Proteomes" id="UP001597452"/>
    </source>
</evidence>
<dbReference type="EMBL" id="JBHUMZ010000001">
    <property type="protein sequence ID" value="MFD2637273.1"/>
    <property type="molecule type" value="Genomic_DNA"/>
</dbReference>
<evidence type="ECO:0008006" key="3">
    <source>
        <dbReference type="Google" id="ProtNLM"/>
    </source>
</evidence>